<dbReference type="OrthoDB" id="5582146at2759"/>
<proteinExistence type="predicted"/>
<protein>
    <recommendedName>
        <fullName evidence="1">magnesium chelatase</fullName>
        <ecNumber evidence="1">6.6.1.1</ecNumber>
    </recommendedName>
</protein>
<organism evidence="4 5">
    <name type="scientific">Cyphellophora europaea (strain CBS 101466)</name>
    <name type="common">Phialophora europaea</name>
    <dbReference type="NCBI Taxonomy" id="1220924"/>
    <lineage>
        <taxon>Eukaryota</taxon>
        <taxon>Fungi</taxon>
        <taxon>Dikarya</taxon>
        <taxon>Ascomycota</taxon>
        <taxon>Pezizomycotina</taxon>
        <taxon>Eurotiomycetes</taxon>
        <taxon>Chaetothyriomycetidae</taxon>
        <taxon>Chaetothyriales</taxon>
        <taxon>Cyphellophoraceae</taxon>
        <taxon>Cyphellophora</taxon>
    </lineage>
</organism>
<comment type="pathway">
    <text evidence="2">Porphyrin-containing compound metabolism.</text>
</comment>
<dbReference type="GeneID" id="19977228"/>
<dbReference type="VEuPathDB" id="FungiDB:HMPREF1541_09889"/>
<dbReference type="EC" id="6.6.1.1" evidence="1"/>
<dbReference type="InterPro" id="IPR052041">
    <property type="entry name" value="Nucleic_acid_metab_PIN/TRAM"/>
</dbReference>
<dbReference type="Proteomes" id="UP000030752">
    <property type="component" value="Unassembled WGS sequence"/>
</dbReference>
<sequence>MDVEQILEAIPELSDLELAVLLGLVAKHPCLVYGDRNIMGALASELALIVSDIFKLTYVVLEEADYVSVDTFTDAILDDQSANLNESDLDSDSDAVGALRSRIQNVSFRGSRGHIEQTLDTRMVVNVIIAKDFNQACHDVQIQMMELIRRRRIFSKTTVHPAPKTFLFLPIISTDQKHIRLNHHLTDRLFLSHSHTLDDGFPNVEELENDVAGHRSDLSKTSSDRLHISSEVLDDLRRLGQQTTITPEVRRHLQDLVVFLRLERGVDGGITPYSNVCFVSLAKYLAPLHGIDFVTPSLIELAAKKIFPHRLVIARPDRERSTQFGSNGEAIKDYVNTLSPERVIDMVIAKVPGPI</sequence>
<evidence type="ECO:0000256" key="2">
    <source>
        <dbReference type="ARBA" id="ARBA00023444"/>
    </source>
</evidence>
<dbReference type="AlphaFoldDB" id="W2SAG3"/>
<dbReference type="EMBL" id="KB822713">
    <property type="protein sequence ID" value="ETN45013.1"/>
    <property type="molecule type" value="Genomic_DNA"/>
</dbReference>
<dbReference type="InterPro" id="IPR041628">
    <property type="entry name" value="ChlI/MoxR_AAA_lid"/>
</dbReference>
<dbReference type="Pfam" id="PF17863">
    <property type="entry name" value="AAA_lid_2"/>
    <property type="match status" value="1"/>
</dbReference>
<evidence type="ECO:0000313" key="5">
    <source>
        <dbReference type="Proteomes" id="UP000030752"/>
    </source>
</evidence>
<reference evidence="4 5" key="1">
    <citation type="submission" date="2013-03" db="EMBL/GenBank/DDBJ databases">
        <title>The Genome Sequence of Phialophora europaea CBS 101466.</title>
        <authorList>
            <consortium name="The Broad Institute Genomics Platform"/>
            <person name="Cuomo C."/>
            <person name="de Hoog S."/>
            <person name="Gorbushina A."/>
            <person name="Walker B."/>
            <person name="Young S.K."/>
            <person name="Zeng Q."/>
            <person name="Gargeya S."/>
            <person name="Fitzgerald M."/>
            <person name="Haas B."/>
            <person name="Abouelleil A."/>
            <person name="Allen A.W."/>
            <person name="Alvarado L."/>
            <person name="Arachchi H.M."/>
            <person name="Berlin A.M."/>
            <person name="Chapman S.B."/>
            <person name="Gainer-Dewar J."/>
            <person name="Goldberg J."/>
            <person name="Griggs A."/>
            <person name="Gujja S."/>
            <person name="Hansen M."/>
            <person name="Howarth C."/>
            <person name="Imamovic A."/>
            <person name="Ireland A."/>
            <person name="Larimer J."/>
            <person name="McCowan C."/>
            <person name="Murphy C."/>
            <person name="Pearson M."/>
            <person name="Poon T.W."/>
            <person name="Priest M."/>
            <person name="Roberts A."/>
            <person name="Saif S."/>
            <person name="Shea T."/>
            <person name="Sisk P."/>
            <person name="Sykes S."/>
            <person name="Wortman J."/>
            <person name="Nusbaum C."/>
            <person name="Birren B."/>
        </authorList>
    </citation>
    <scope>NUCLEOTIDE SEQUENCE [LARGE SCALE GENOMIC DNA]</scope>
    <source>
        <strain evidence="4 5">CBS 101466</strain>
    </source>
</reference>
<accession>W2SAG3</accession>
<dbReference type="HOGENOM" id="CLU_034390_0_0_1"/>
<name>W2SAG3_CYPE1</name>
<gene>
    <name evidence="4" type="ORF">HMPREF1541_09889</name>
</gene>
<dbReference type="RefSeq" id="XP_008712783.1">
    <property type="nucleotide sequence ID" value="XM_008714561.1"/>
</dbReference>
<dbReference type="Gene3D" id="1.10.8.80">
    <property type="entry name" value="Magnesium chelatase subunit I, C-Terminal domain"/>
    <property type="match status" value="1"/>
</dbReference>
<dbReference type="PANTHER" id="PTHR11603:SF132">
    <property type="entry name" value="C2H2-TYPE DOMAIN-CONTAINING PROTEIN"/>
    <property type="match status" value="1"/>
</dbReference>
<dbReference type="PANTHER" id="PTHR11603">
    <property type="entry name" value="AAA FAMILY ATPASE"/>
    <property type="match status" value="1"/>
</dbReference>
<keyword evidence="5" id="KW-1185">Reference proteome</keyword>
<evidence type="ECO:0000256" key="1">
    <source>
        <dbReference type="ARBA" id="ARBA00012825"/>
    </source>
</evidence>
<dbReference type="eggNOG" id="ENOG502QQMN">
    <property type="taxonomic scope" value="Eukaryota"/>
</dbReference>
<dbReference type="GO" id="GO:0016851">
    <property type="term" value="F:magnesium chelatase activity"/>
    <property type="evidence" value="ECO:0007669"/>
    <property type="project" value="UniProtKB-EC"/>
</dbReference>
<evidence type="ECO:0000313" key="4">
    <source>
        <dbReference type="EMBL" id="ETN45013.1"/>
    </source>
</evidence>
<dbReference type="InParanoid" id="W2SAG3"/>
<feature type="domain" description="ChlI/MoxR AAA lid" evidence="3">
    <location>
        <begin position="267"/>
        <end position="320"/>
    </location>
</feature>
<evidence type="ECO:0000259" key="3">
    <source>
        <dbReference type="Pfam" id="PF17863"/>
    </source>
</evidence>